<organism evidence="3 4">
    <name type="scientific">Clathrus columnatus</name>
    <dbReference type="NCBI Taxonomy" id="1419009"/>
    <lineage>
        <taxon>Eukaryota</taxon>
        <taxon>Fungi</taxon>
        <taxon>Dikarya</taxon>
        <taxon>Basidiomycota</taxon>
        <taxon>Agaricomycotina</taxon>
        <taxon>Agaricomycetes</taxon>
        <taxon>Phallomycetidae</taxon>
        <taxon>Phallales</taxon>
        <taxon>Clathraceae</taxon>
        <taxon>Clathrus</taxon>
    </lineage>
</organism>
<dbReference type="PANTHER" id="PTHR31901">
    <property type="entry name" value="GH3 DOMAIN-CONTAINING PROTEIN"/>
    <property type="match status" value="1"/>
</dbReference>
<reference evidence="3" key="1">
    <citation type="submission" date="2021-10" db="EMBL/GenBank/DDBJ databases">
        <title>De novo Genome Assembly of Clathrus columnatus (Basidiomycota, Fungi) Using Illumina and Nanopore Sequence Data.</title>
        <authorList>
            <person name="Ogiso-Tanaka E."/>
            <person name="Itagaki H."/>
            <person name="Hosoya T."/>
            <person name="Hosaka K."/>
        </authorList>
    </citation>
    <scope>NUCLEOTIDE SEQUENCE</scope>
    <source>
        <strain evidence="3">MO-923</strain>
    </source>
</reference>
<evidence type="ECO:0000313" key="4">
    <source>
        <dbReference type="Proteomes" id="UP001050691"/>
    </source>
</evidence>
<dbReference type="AlphaFoldDB" id="A0AAV5A8F8"/>
<comment type="caution">
    <text evidence="3">The sequence shown here is derived from an EMBL/GenBank/DDBJ whole genome shotgun (WGS) entry which is preliminary data.</text>
</comment>
<dbReference type="InterPro" id="IPR055378">
    <property type="entry name" value="GH3_C"/>
</dbReference>
<feature type="domain" description="GH3 middle" evidence="1">
    <location>
        <begin position="370"/>
        <end position="440"/>
    </location>
</feature>
<sequence length="587" mass="66313">MSESQNEAPPNSISHLTPELSQKLKQHFEIALSDTIQKIGVSRFATESPSLLAYRNCLPNDESDKVEVFRNTVPLSTYAAYDPFIQKLLEQPCSKQLEVENLLAPGYPLFVAPTSATTGKTLRYIPKYVMANVNPQEGILATNKYACFLMHLGTKGTITVKKDETGAVVTKFPLTQVSAGMARFKMGLGRDENFMGIKVPYLTSPLAVSFINNYRSFLLMHALFALGERHLEIMYTTFGTIYIDFITLMEEEWDKLLNSIETGILPDFDDTEHVRSYLQQHFIANPDRAKELRSAKPMKESPGWLKKIWPDVKECTGIMSGVYSGVLSRMQSYFGPDVKLRSAGYVLSECWTGITYNNAINLYKLAGDDYYEFLPTSQSEISEEESAEHLVPVWKVQTGKTYEPVVTTHNGLWRYRSEDMVKIMGFELTNGFPIISFVQRRQDEIRLTDDMVHTRLPGTVLTNAIFSTTEDTIGRVVEFTSYLDTRPEVPTVGYVVELDGDIGPNPALARQQVLEVLRAQHVNIPRLIDTNKMSLPTIRVVKHGAFADYRHWRVESLGISVTQVKVPTVIKDETLLERLLKGIVYEA</sequence>
<accession>A0AAV5A8F8</accession>
<evidence type="ECO:0008006" key="5">
    <source>
        <dbReference type="Google" id="ProtNLM"/>
    </source>
</evidence>
<keyword evidence="4" id="KW-1185">Reference proteome</keyword>
<dbReference type="Pfam" id="PF23572">
    <property type="entry name" value="GH3_C"/>
    <property type="match status" value="1"/>
</dbReference>
<dbReference type="Proteomes" id="UP001050691">
    <property type="component" value="Unassembled WGS sequence"/>
</dbReference>
<proteinExistence type="predicted"/>
<dbReference type="Pfam" id="PF23571">
    <property type="entry name" value="GH3_M"/>
    <property type="match status" value="1"/>
</dbReference>
<dbReference type="EMBL" id="BPWL01000005">
    <property type="protein sequence ID" value="GJJ10575.1"/>
    <property type="molecule type" value="Genomic_DNA"/>
</dbReference>
<dbReference type="InterPro" id="IPR055377">
    <property type="entry name" value="GH3_M"/>
</dbReference>
<dbReference type="Pfam" id="PF03321">
    <property type="entry name" value="GH3"/>
    <property type="match status" value="1"/>
</dbReference>
<feature type="domain" description="GH3 C-terminal" evidence="2">
    <location>
        <begin position="464"/>
        <end position="573"/>
    </location>
</feature>
<dbReference type="GO" id="GO:0016881">
    <property type="term" value="F:acid-amino acid ligase activity"/>
    <property type="evidence" value="ECO:0007669"/>
    <property type="project" value="TreeGrafter"/>
</dbReference>
<dbReference type="GO" id="GO:0005737">
    <property type="term" value="C:cytoplasm"/>
    <property type="evidence" value="ECO:0007669"/>
    <property type="project" value="TreeGrafter"/>
</dbReference>
<name>A0AAV5A8F8_9AGAM</name>
<evidence type="ECO:0000259" key="1">
    <source>
        <dbReference type="Pfam" id="PF23571"/>
    </source>
</evidence>
<evidence type="ECO:0000313" key="3">
    <source>
        <dbReference type="EMBL" id="GJJ10575.1"/>
    </source>
</evidence>
<dbReference type="InterPro" id="IPR004993">
    <property type="entry name" value="GH3"/>
</dbReference>
<dbReference type="PANTHER" id="PTHR31901:SF9">
    <property type="entry name" value="GH3 DOMAIN-CONTAINING PROTEIN"/>
    <property type="match status" value="1"/>
</dbReference>
<gene>
    <name evidence="3" type="ORF">Clacol_004802</name>
</gene>
<evidence type="ECO:0000259" key="2">
    <source>
        <dbReference type="Pfam" id="PF23572"/>
    </source>
</evidence>
<protein>
    <recommendedName>
        <fullName evidence="5">GH3 auxin-responsive promoter</fullName>
    </recommendedName>
</protein>